<evidence type="ECO:0000313" key="1">
    <source>
        <dbReference type="EMBL" id="WPK11803.1"/>
    </source>
</evidence>
<reference evidence="1 2" key="1">
    <citation type="submission" date="2023-09" db="EMBL/GenBank/DDBJ databases">
        <authorList>
            <person name="Page C.A."/>
            <person name="Perez-Diaz I.M."/>
        </authorList>
    </citation>
    <scope>NUCLEOTIDE SEQUENCE [LARGE SCALE GENOMIC DNA]</scope>
    <source>
        <strain evidence="1 2">Ll15</strain>
    </source>
</reference>
<accession>A0ABZ0RUA3</accession>
<gene>
    <name evidence="1" type="ORF">R6U77_18215</name>
</gene>
<dbReference type="Proteomes" id="UP001322664">
    <property type="component" value="Chromosome"/>
</dbReference>
<protein>
    <submittedName>
        <fullName evidence="1">Uncharacterized protein</fullName>
    </submittedName>
</protein>
<organism evidence="1 2">
    <name type="scientific">Lysinibacillus louembei</name>
    <dbReference type="NCBI Taxonomy" id="1470088"/>
    <lineage>
        <taxon>Bacteria</taxon>
        <taxon>Bacillati</taxon>
        <taxon>Bacillota</taxon>
        <taxon>Bacilli</taxon>
        <taxon>Bacillales</taxon>
        <taxon>Bacillaceae</taxon>
        <taxon>Lysinibacillus</taxon>
    </lineage>
</organism>
<sequence length="84" mass="10477">MNQRKQLLGFGEEVPSFYLARNQDWSRASNLSELRYYLEEMYQIDLLSPNEKEIYERYQLSEEITYREWLFIQSNMHTYYKLKF</sequence>
<dbReference type="EMBL" id="CP137624">
    <property type="protein sequence ID" value="WPK11803.1"/>
    <property type="molecule type" value="Genomic_DNA"/>
</dbReference>
<proteinExistence type="predicted"/>
<dbReference type="RefSeq" id="WP_319836718.1">
    <property type="nucleotide sequence ID" value="NZ_CP137624.1"/>
</dbReference>
<evidence type="ECO:0000313" key="2">
    <source>
        <dbReference type="Proteomes" id="UP001322664"/>
    </source>
</evidence>
<name>A0ABZ0RUA3_9BACI</name>
<keyword evidence="2" id="KW-1185">Reference proteome</keyword>